<dbReference type="InterPro" id="IPR019080">
    <property type="entry name" value="YqaJ_viral_recombinase"/>
</dbReference>
<keyword evidence="4" id="KW-1185">Reference proteome</keyword>
<dbReference type="InterPro" id="IPR007527">
    <property type="entry name" value="Znf_SWIM"/>
</dbReference>
<dbReference type="Pfam" id="PF04434">
    <property type="entry name" value="SWIM"/>
    <property type="match status" value="1"/>
</dbReference>
<keyword evidence="1" id="KW-0479">Metal-binding</keyword>
<feature type="domain" description="SWIM-type" evidence="2">
    <location>
        <begin position="89"/>
        <end position="126"/>
    </location>
</feature>
<accession>A0AAD9PWA9</accession>
<dbReference type="AlphaFoldDB" id="A0AAD9PWA9"/>
<dbReference type="Proteomes" id="UP001249851">
    <property type="component" value="Unassembled WGS sequence"/>
</dbReference>
<dbReference type="GO" id="GO:0008270">
    <property type="term" value="F:zinc ion binding"/>
    <property type="evidence" value="ECO:0007669"/>
    <property type="project" value="UniProtKB-KW"/>
</dbReference>
<reference evidence="3" key="2">
    <citation type="journal article" date="2023" name="Science">
        <title>Genomic signatures of disease resistance in endangered staghorn corals.</title>
        <authorList>
            <person name="Vollmer S.V."/>
            <person name="Selwyn J.D."/>
            <person name="Despard B.A."/>
            <person name="Roesel C.L."/>
        </authorList>
    </citation>
    <scope>NUCLEOTIDE SEQUENCE</scope>
    <source>
        <strain evidence="3">K2</strain>
    </source>
</reference>
<evidence type="ECO:0000313" key="4">
    <source>
        <dbReference type="Proteomes" id="UP001249851"/>
    </source>
</evidence>
<dbReference type="PANTHER" id="PTHR47526:SF3">
    <property type="entry name" value="PHD-TYPE DOMAIN-CONTAINING PROTEIN"/>
    <property type="match status" value="1"/>
</dbReference>
<protein>
    <recommendedName>
        <fullName evidence="2">SWIM-type domain-containing protein</fullName>
    </recommendedName>
</protein>
<evidence type="ECO:0000259" key="2">
    <source>
        <dbReference type="PROSITE" id="PS50966"/>
    </source>
</evidence>
<comment type="caution">
    <text evidence="3">The sequence shown here is derived from an EMBL/GenBank/DDBJ whole genome shotgun (WGS) entry which is preliminary data.</text>
</comment>
<dbReference type="GO" id="GO:0006281">
    <property type="term" value="P:DNA repair"/>
    <property type="evidence" value="ECO:0007669"/>
    <property type="project" value="UniProtKB-ARBA"/>
</dbReference>
<sequence>MESGIALPYPGSLEEGWEEGSINFPDVMEDVVDAYMQPLAKAMKHGKSLLDSGQLHSVKFHHISTDLKYCFIHSRCVPEEKRSSDSYALWVWIHKENGKVLTAECTCFAGLGERCKHVAALLLYISREVQLGHNKTCTSKPQQWHKPATSRKRYSAPRMSDIPIKKVKKGRDSFLAENKHKQKRSIFDPRALHHRSPMMWTTEDWLKLADATEGNWGILLYKVNNCSHCSPDIDHVVRQELVETTDQVTEPLTLTALAASVNERYPDQNVDAKCKIFLDELHISLEQSCLLSQIAVGQANNEAWNKHRIGRITSSKVGAVLQKIDDKLKVRNPTSAENLVIDIMQYKPPFKSKATQWGINKEPLARKAYEQRCRKEHSHFSVSE</sequence>
<dbReference type="PROSITE" id="PS50966">
    <property type="entry name" value="ZF_SWIM"/>
    <property type="match status" value="1"/>
</dbReference>
<organism evidence="3 4">
    <name type="scientific">Acropora cervicornis</name>
    <name type="common">Staghorn coral</name>
    <dbReference type="NCBI Taxonomy" id="6130"/>
    <lineage>
        <taxon>Eukaryota</taxon>
        <taxon>Metazoa</taxon>
        <taxon>Cnidaria</taxon>
        <taxon>Anthozoa</taxon>
        <taxon>Hexacorallia</taxon>
        <taxon>Scleractinia</taxon>
        <taxon>Astrocoeniina</taxon>
        <taxon>Acroporidae</taxon>
        <taxon>Acropora</taxon>
    </lineage>
</organism>
<dbReference type="InterPro" id="IPR011604">
    <property type="entry name" value="PDDEXK-like_dom_sf"/>
</dbReference>
<proteinExistence type="predicted"/>
<gene>
    <name evidence="3" type="ORF">P5673_029258</name>
</gene>
<evidence type="ECO:0000256" key="1">
    <source>
        <dbReference type="PROSITE-ProRule" id="PRU00325"/>
    </source>
</evidence>
<keyword evidence="1" id="KW-0863">Zinc-finger</keyword>
<evidence type="ECO:0000313" key="3">
    <source>
        <dbReference type="EMBL" id="KAK2550074.1"/>
    </source>
</evidence>
<dbReference type="SUPFAM" id="SSF52980">
    <property type="entry name" value="Restriction endonuclease-like"/>
    <property type="match status" value="1"/>
</dbReference>
<name>A0AAD9PWA9_ACRCE</name>
<dbReference type="Gene3D" id="3.90.320.10">
    <property type="match status" value="1"/>
</dbReference>
<keyword evidence="1" id="KW-0862">Zinc</keyword>
<dbReference type="PANTHER" id="PTHR47526">
    <property type="entry name" value="ATP-DEPENDENT DNA HELICASE"/>
    <property type="match status" value="1"/>
</dbReference>
<dbReference type="EMBL" id="JARQWQ010000115">
    <property type="protein sequence ID" value="KAK2550074.1"/>
    <property type="molecule type" value="Genomic_DNA"/>
</dbReference>
<dbReference type="InterPro" id="IPR011335">
    <property type="entry name" value="Restrct_endonuc-II-like"/>
</dbReference>
<dbReference type="Pfam" id="PF09588">
    <property type="entry name" value="YqaJ"/>
    <property type="match status" value="1"/>
</dbReference>
<reference evidence="3" key="1">
    <citation type="journal article" date="2023" name="G3 (Bethesda)">
        <title>Whole genome assembly and annotation of the endangered Caribbean coral Acropora cervicornis.</title>
        <authorList>
            <person name="Selwyn J.D."/>
            <person name="Vollmer S.V."/>
        </authorList>
    </citation>
    <scope>NUCLEOTIDE SEQUENCE</scope>
    <source>
        <strain evidence="3">K2</strain>
    </source>
</reference>